<dbReference type="Proteomes" id="UP000593567">
    <property type="component" value="Unassembled WGS sequence"/>
</dbReference>
<dbReference type="EMBL" id="VXIV02001945">
    <property type="protein sequence ID" value="KAF6028493.1"/>
    <property type="molecule type" value="Genomic_DNA"/>
</dbReference>
<gene>
    <name evidence="1" type="ORF">EB796_013189</name>
</gene>
<evidence type="ECO:0000313" key="2">
    <source>
        <dbReference type="Proteomes" id="UP000593567"/>
    </source>
</evidence>
<keyword evidence="2" id="KW-1185">Reference proteome</keyword>
<evidence type="ECO:0000313" key="1">
    <source>
        <dbReference type="EMBL" id="KAF6028493.1"/>
    </source>
</evidence>
<comment type="caution">
    <text evidence="1">The sequence shown here is derived from an EMBL/GenBank/DDBJ whole genome shotgun (WGS) entry which is preliminary data.</text>
</comment>
<reference evidence="1" key="1">
    <citation type="submission" date="2020-06" db="EMBL/GenBank/DDBJ databases">
        <title>Draft genome of Bugula neritina, a colonial animal packing powerful symbionts and potential medicines.</title>
        <authorList>
            <person name="Rayko M."/>
        </authorList>
    </citation>
    <scope>NUCLEOTIDE SEQUENCE [LARGE SCALE GENOMIC DNA]</scope>
    <source>
        <strain evidence="1">Kwan_BN1</strain>
    </source>
</reference>
<organism evidence="1 2">
    <name type="scientific">Bugula neritina</name>
    <name type="common">Brown bryozoan</name>
    <name type="synonym">Sertularia neritina</name>
    <dbReference type="NCBI Taxonomy" id="10212"/>
    <lineage>
        <taxon>Eukaryota</taxon>
        <taxon>Metazoa</taxon>
        <taxon>Spiralia</taxon>
        <taxon>Lophotrochozoa</taxon>
        <taxon>Bryozoa</taxon>
        <taxon>Gymnolaemata</taxon>
        <taxon>Cheilostomatida</taxon>
        <taxon>Flustrina</taxon>
        <taxon>Buguloidea</taxon>
        <taxon>Bugulidae</taxon>
        <taxon>Bugula</taxon>
    </lineage>
</organism>
<sequence length="94" mass="11330">MMCQMQGKLNKMRKFETSSRILKTCFNNVYLLEHVKSTDIRTYSEYIVQLKVCNRYDLLTIGRVKNYAKQNLIIWQKYDAKHKTRQKTSYAVNR</sequence>
<protein>
    <submittedName>
        <fullName evidence="1">Uncharacterized protein</fullName>
    </submittedName>
</protein>
<proteinExistence type="predicted"/>
<name>A0A7J7JRH1_BUGNE</name>
<dbReference type="AlphaFoldDB" id="A0A7J7JRH1"/>
<accession>A0A7J7JRH1</accession>